<dbReference type="EMBL" id="NDIQ01000022">
    <property type="protein sequence ID" value="PRT55907.1"/>
    <property type="molecule type" value="Genomic_DNA"/>
</dbReference>
<dbReference type="GeneID" id="36517275"/>
<dbReference type="Gene3D" id="6.20.400.10">
    <property type="match status" value="1"/>
</dbReference>
<dbReference type="OrthoDB" id="277175at2759"/>
<dbReference type="InterPro" id="IPR040213">
    <property type="entry name" value="GIR2-like"/>
</dbReference>
<dbReference type="InterPro" id="IPR006575">
    <property type="entry name" value="RWD_dom"/>
</dbReference>
<dbReference type="PANTHER" id="PTHR12292">
    <property type="entry name" value="RWD DOMAIN-CONTAINING PROTEIN"/>
    <property type="match status" value="1"/>
</dbReference>
<dbReference type="Pfam" id="PF05773">
    <property type="entry name" value="RWD"/>
    <property type="match status" value="1"/>
</dbReference>
<comment type="caution">
    <text evidence="3">The sequence shown here is derived from an EMBL/GenBank/DDBJ whole genome shotgun (WGS) entry which is preliminary data.</text>
</comment>
<evidence type="ECO:0000259" key="2">
    <source>
        <dbReference type="PROSITE" id="PS50908"/>
    </source>
</evidence>
<feature type="region of interest" description="Disordered" evidence="1">
    <location>
        <begin position="178"/>
        <end position="209"/>
    </location>
</feature>
<dbReference type="PROSITE" id="PS50908">
    <property type="entry name" value="RWD"/>
    <property type="match status" value="1"/>
</dbReference>
<accession>A0A2T0FLR1</accession>
<dbReference type="InterPro" id="IPR016135">
    <property type="entry name" value="UBQ-conjugating_enzyme/RWD"/>
</dbReference>
<dbReference type="Gene3D" id="3.10.110.10">
    <property type="entry name" value="Ubiquitin Conjugating Enzyme"/>
    <property type="match status" value="1"/>
</dbReference>
<proteinExistence type="predicted"/>
<evidence type="ECO:0000313" key="3">
    <source>
        <dbReference type="EMBL" id="PRT55907.1"/>
    </source>
</evidence>
<dbReference type="RefSeq" id="XP_024665852.1">
    <property type="nucleotide sequence ID" value="XM_024810084.1"/>
</dbReference>
<evidence type="ECO:0000256" key="1">
    <source>
        <dbReference type="SAM" id="MobiDB-lite"/>
    </source>
</evidence>
<dbReference type="SUPFAM" id="SSF54495">
    <property type="entry name" value="UBC-like"/>
    <property type="match status" value="1"/>
</dbReference>
<protein>
    <submittedName>
        <fullName evidence="3">Protein GIR2</fullName>
    </submittedName>
</protein>
<reference evidence="3 4" key="1">
    <citation type="submission" date="2017-04" db="EMBL/GenBank/DDBJ databases">
        <title>Genome sequencing of [Candida] sorbophila.</title>
        <authorList>
            <person name="Ahn J.O."/>
        </authorList>
    </citation>
    <scope>NUCLEOTIDE SEQUENCE [LARGE SCALE GENOMIC DNA]</scope>
    <source>
        <strain evidence="3 4">DS02</strain>
    </source>
</reference>
<keyword evidence="4" id="KW-1185">Reference proteome</keyword>
<name>A0A2T0FLR1_9ASCO</name>
<gene>
    <name evidence="3" type="ORF">B9G98_03527</name>
</gene>
<sequence length="209" mass="24098">MSEEQREEIDILESIYPDEIEIHSETSYSINLSLDTVPTRLLVVHVQYPRDYPEVVPILDIAVGDHEQDSDEEEEQRAVEQPQFTYDFTSSDVAELKASAKETAEENLGMPSVFAIVSLIKDAAEQMYEDRIKDMELARMKELEIAEEKEQAKFRGTPVTAESFAAWRTKFRAEMGWDQKKERPNGRLSGKEIFERGVEEEADEEEDED</sequence>
<feature type="compositionally biased region" description="Acidic residues" evidence="1">
    <location>
        <begin position="200"/>
        <end position="209"/>
    </location>
</feature>
<dbReference type="AlphaFoldDB" id="A0A2T0FLR1"/>
<feature type="compositionally biased region" description="Basic and acidic residues" evidence="1">
    <location>
        <begin position="178"/>
        <end position="199"/>
    </location>
</feature>
<dbReference type="Proteomes" id="UP000238350">
    <property type="component" value="Unassembled WGS sequence"/>
</dbReference>
<dbReference type="STRING" id="45607.A0A2T0FLR1"/>
<organism evidence="3 4">
    <name type="scientific">Wickerhamiella sorbophila</name>
    <dbReference type="NCBI Taxonomy" id="45607"/>
    <lineage>
        <taxon>Eukaryota</taxon>
        <taxon>Fungi</taxon>
        <taxon>Dikarya</taxon>
        <taxon>Ascomycota</taxon>
        <taxon>Saccharomycotina</taxon>
        <taxon>Dipodascomycetes</taxon>
        <taxon>Dipodascales</taxon>
        <taxon>Trichomonascaceae</taxon>
        <taxon>Wickerhamiella</taxon>
    </lineage>
</organism>
<dbReference type="SMART" id="SM00591">
    <property type="entry name" value="RWD"/>
    <property type="match status" value="1"/>
</dbReference>
<feature type="domain" description="RWD" evidence="2">
    <location>
        <begin position="7"/>
        <end position="127"/>
    </location>
</feature>
<evidence type="ECO:0000313" key="4">
    <source>
        <dbReference type="Proteomes" id="UP000238350"/>
    </source>
</evidence>